<dbReference type="PANTHER" id="PTHR24260:SF132">
    <property type="entry name" value="PEPTIDASE S1 DOMAIN-CONTAINING PROTEIN"/>
    <property type="match status" value="1"/>
</dbReference>
<keyword evidence="4" id="KW-0614">Plasmid</keyword>
<sequence length="342" mass="35427">MRLGGKPVVRLVAALAVASAGVFVATGERAQAIVGGANAEQSYSFMGSLQDAGGNEAKHLCGVVLVRPGWAVTANHCTFTGPTPNEARFLKVRFGSDRWNSGGKEVGVARIVRYTEAPDWSGKDIALLKLSEDVPRAPAVIGSTRPEAGAAVRLLGWGRTCGKERGCEKTTPEVLRQLDTAVAADKGCDGGNYEPTREMCVNATPKDTVCKGDSGGPALVRANDGWALAGIASRRIRLGDCGTSNFSYTDASSFRQWIDETVSADQEKPVEQPAGGPRKPAEQPAGGPKEPGKQPDGGPSAPGAAQEDRRSPGSGDDDGRGGEGGGDGDPGSAALPPWIEIH</sequence>
<feature type="signal peptide" evidence="2">
    <location>
        <begin position="1"/>
        <end position="24"/>
    </location>
</feature>
<dbReference type="RefSeq" id="WP_331723694.1">
    <property type="nucleotide sequence ID" value="NZ_CP108254.1"/>
</dbReference>
<dbReference type="SMART" id="SM00020">
    <property type="entry name" value="Tryp_SPc"/>
    <property type="match status" value="1"/>
</dbReference>
<keyword evidence="4" id="KW-0645">Protease</keyword>
<accession>A0AAU2HF56</accession>
<organism evidence="4">
    <name type="scientific">Streptomyces sp. NBC_00060</name>
    <dbReference type="NCBI Taxonomy" id="2975636"/>
    <lineage>
        <taxon>Bacteria</taxon>
        <taxon>Bacillati</taxon>
        <taxon>Actinomycetota</taxon>
        <taxon>Actinomycetes</taxon>
        <taxon>Kitasatosporales</taxon>
        <taxon>Streptomycetaceae</taxon>
        <taxon>Streptomyces</taxon>
    </lineage>
</organism>
<dbReference type="InterPro" id="IPR051333">
    <property type="entry name" value="CLIP_Serine_Protease"/>
</dbReference>
<evidence type="ECO:0000313" key="4">
    <source>
        <dbReference type="EMBL" id="WTU45905.1"/>
    </source>
</evidence>
<keyword evidence="4" id="KW-0378">Hydrolase</keyword>
<feature type="compositionally biased region" description="Basic and acidic residues" evidence="1">
    <location>
        <begin position="306"/>
        <end position="321"/>
    </location>
</feature>
<dbReference type="PANTHER" id="PTHR24260">
    <property type="match status" value="1"/>
</dbReference>
<dbReference type="PRINTS" id="PR00722">
    <property type="entry name" value="CHYMOTRYPSIN"/>
</dbReference>
<dbReference type="GO" id="GO:0004252">
    <property type="term" value="F:serine-type endopeptidase activity"/>
    <property type="evidence" value="ECO:0007669"/>
    <property type="project" value="InterPro"/>
</dbReference>
<dbReference type="InterPro" id="IPR009003">
    <property type="entry name" value="Peptidase_S1_PA"/>
</dbReference>
<dbReference type="SUPFAM" id="SSF50494">
    <property type="entry name" value="Trypsin-like serine proteases"/>
    <property type="match status" value="1"/>
</dbReference>
<evidence type="ECO:0000256" key="2">
    <source>
        <dbReference type="SAM" id="SignalP"/>
    </source>
</evidence>
<dbReference type="GO" id="GO:0006508">
    <property type="term" value="P:proteolysis"/>
    <property type="evidence" value="ECO:0007669"/>
    <property type="project" value="UniProtKB-KW"/>
</dbReference>
<proteinExistence type="predicted"/>
<protein>
    <submittedName>
        <fullName evidence="4">Trypsin-like serine protease</fullName>
        <ecNumber evidence="4">3.4.21.-</ecNumber>
    </submittedName>
</protein>
<dbReference type="EMBL" id="CP108254">
    <property type="protein sequence ID" value="WTU45905.1"/>
    <property type="molecule type" value="Genomic_DNA"/>
</dbReference>
<dbReference type="CDD" id="cd00190">
    <property type="entry name" value="Tryp_SPc"/>
    <property type="match status" value="1"/>
</dbReference>
<feature type="chain" id="PRO_5043793698" evidence="2">
    <location>
        <begin position="25"/>
        <end position="342"/>
    </location>
</feature>
<dbReference type="InterPro" id="IPR001314">
    <property type="entry name" value="Peptidase_S1A"/>
</dbReference>
<name>A0AAU2HF56_9ACTN</name>
<feature type="domain" description="Peptidase S1" evidence="3">
    <location>
        <begin position="33"/>
        <end position="263"/>
    </location>
</feature>
<dbReference type="PROSITE" id="PS50240">
    <property type="entry name" value="TRYPSIN_DOM"/>
    <property type="match status" value="1"/>
</dbReference>
<dbReference type="EC" id="3.4.21.-" evidence="4"/>
<reference evidence="4" key="1">
    <citation type="submission" date="2022-10" db="EMBL/GenBank/DDBJ databases">
        <title>The complete genomes of actinobacterial strains from the NBC collection.</title>
        <authorList>
            <person name="Joergensen T.S."/>
            <person name="Alvarez Arevalo M."/>
            <person name="Sterndorff E.B."/>
            <person name="Faurdal D."/>
            <person name="Vuksanovic O."/>
            <person name="Mourched A.-S."/>
            <person name="Charusanti P."/>
            <person name="Shaw S."/>
            <person name="Blin K."/>
            <person name="Weber T."/>
        </authorList>
    </citation>
    <scope>NUCLEOTIDE SEQUENCE</scope>
    <source>
        <strain evidence="4">NBC_00060</strain>
        <plasmid evidence="4">unnamed1</plasmid>
    </source>
</reference>
<dbReference type="InterPro" id="IPR001254">
    <property type="entry name" value="Trypsin_dom"/>
</dbReference>
<evidence type="ECO:0000259" key="3">
    <source>
        <dbReference type="PROSITE" id="PS50240"/>
    </source>
</evidence>
<feature type="region of interest" description="Disordered" evidence="1">
    <location>
        <begin position="265"/>
        <end position="342"/>
    </location>
</feature>
<dbReference type="Gene3D" id="2.40.10.10">
    <property type="entry name" value="Trypsin-like serine proteases"/>
    <property type="match status" value="1"/>
</dbReference>
<dbReference type="AlphaFoldDB" id="A0AAU2HF56"/>
<dbReference type="InterPro" id="IPR043504">
    <property type="entry name" value="Peptidase_S1_PA_chymotrypsin"/>
</dbReference>
<geneLocation type="plasmid" evidence="4">
    <name>unnamed1</name>
</geneLocation>
<dbReference type="Pfam" id="PF00089">
    <property type="entry name" value="Trypsin"/>
    <property type="match status" value="1"/>
</dbReference>
<evidence type="ECO:0000256" key="1">
    <source>
        <dbReference type="SAM" id="MobiDB-lite"/>
    </source>
</evidence>
<keyword evidence="2" id="KW-0732">Signal</keyword>
<gene>
    <name evidence="4" type="ORF">OHV25_40635</name>
</gene>